<dbReference type="Proteomes" id="UP001548590">
    <property type="component" value="Unassembled WGS sequence"/>
</dbReference>
<protein>
    <submittedName>
        <fullName evidence="2">Metallophosphoesterase</fullName>
    </submittedName>
</protein>
<dbReference type="PANTHER" id="PTHR37844:SF2">
    <property type="entry name" value="SER_THR PROTEIN PHOSPHATASE SUPERFAMILY (AFU_ORTHOLOGUE AFUA_1G14840)"/>
    <property type="match status" value="1"/>
</dbReference>
<dbReference type="Pfam" id="PF00149">
    <property type="entry name" value="Metallophos"/>
    <property type="match status" value="1"/>
</dbReference>
<sequence>MKLWILSDLHLESSQWEVPTGVEADVVVLAGDIHTGVRGMAWARRAFKGRQVIYVAGNHEGYGQHWLPLMDELRAAARPDLLFLECSQVVIQGVRFLGATLWTDCNLWGDRASVLAEQRCLYDFRAIRMDRESDLRLEPVEMIRWHECARDWLAEALQTPFDGPTVVVTHHAPHPKSVLPYDPHQREPISAYFASDLSWLIERHQPALWIHGHSHASLDYQVGCTRVLANPAGYERFERLRENGHFKPGLVVEV</sequence>
<gene>
    <name evidence="2" type="ORF">ABVT11_01855</name>
</gene>
<dbReference type="InterPro" id="IPR004843">
    <property type="entry name" value="Calcineurin-like_PHP"/>
</dbReference>
<feature type="domain" description="Calcineurin-like phosphoesterase" evidence="1">
    <location>
        <begin position="1"/>
        <end position="216"/>
    </location>
</feature>
<keyword evidence="3" id="KW-1185">Reference proteome</keyword>
<reference evidence="2 3" key="1">
    <citation type="submission" date="2024-07" db="EMBL/GenBank/DDBJ databases">
        <title>Uliginosibacterium paludis KCTC:42655.</title>
        <authorList>
            <person name="Kim M.K."/>
        </authorList>
    </citation>
    <scope>NUCLEOTIDE SEQUENCE [LARGE SCALE GENOMIC DNA]</scope>
    <source>
        <strain evidence="2 3">KCTC 42655</strain>
    </source>
</reference>
<dbReference type="PANTHER" id="PTHR37844">
    <property type="entry name" value="SER/THR PROTEIN PHOSPHATASE SUPERFAMILY (AFU_ORTHOLOGUE AFUA_1G14840)"/>
    <property type="match status" value="1"/>
</dbReference>
<dbReference type="InterPro" id="IPR029052">
    <property type="entry name" value="Metallo-depent_PP-like"/>
</dbReference>
<dbReference type="RefSeq" id="WP_345926775.1">
    <property type="nucleotide sequence ID" value="NZ_JBDIVF010000003.1"/>
</dbReference>
<dbReference type="SUPFAM" id="SSF56300">
    <property type="entry name" value="Metallo-dependent phosphatases"/>
    <property type="match status" value="1"/>
</dbReference>
<dbReference type="Gene3D" id="3.60.21.10">
    <property type="match status" value="1"/>
</dbReference>
<evidence type="ECO:0000259" key="1">
    <source>
        <dbReference type="Pfam" id="PF00149"/>
    </source>
</evidence>
<organism evidence="2 3">
    <name type="scientific">Uliginosibacterium paludis</name>
    <dbReference type="NCBI Taxonomy" id="1615952"/>
    <lineage>
        <taxon>Bacteria</taxon>
        <taxon>Pseudomonadati</taxon>
        <taxon>Pseudomonadota</taxon>
        <taxon>Betaproteobacteria</taxon>
        <taxon>Rhodocyclales</taxon>
        <taxon>Zoogloeaceae</taxon>
        <taxon>Uliginosibacterium</taxon>
    </lineage>
</organism>
<evidence type="ECO:0000313" key="2">
    <source>
        <dbReference type="EMBL" id="MET1488556.1"/>
    </source>
</evidence>
<comment type="caution">
    <text evidence="2">The sequence shown here is derived from an EMBL/GenBank/DDBJ whole genome shotgun (WGS) entry which is preliminary data.</text>
</comment>
<name>A0ABV2CKX1_9RHOO</name>
<proteinExistence type="predicted"/>
<accession>A0ABV2CKX1</accession>
<evidence type="ECO:0000313" key="3">
    <source>
        <dbReference type="Proteomes" id="UP001548590"/>
    </source>
</evidence>
<dbReference type="EMBL" id="JBEWLZ010000001">
    <property type="protein sequence ID" value="MET1488556.1"/>
    <property type="molecule type" value="Genomic_DNA"/>
</dbReference>